<feature type="transmembrane region" description="Helical" evidence="1">
    <location>
        <begin position="338"/>
        <end position="364"/>
    </location>
</feature>
<feature type="transmembrane region" description="Helical" evidence="1">
    <location>
        <begin position="167"/>
        <end position="191"/>
    </location>
</feature>
<sequence>MKLNASNTAMWPMIWIMGIWWLSREFLGPADHDGIFYSGEALRHLLVLNFSRDIFFDSFTQGNYSIFGSLYAHAIQFMGIKHAAWLMSFGGRSVWAIGALALAYNLTQNQPTSFRVATLALVMLLPSTYDGVGFFKFGEAIVTPRCWAEGLSLLAISQSIKNKNLTAWILGGTALLFHPLMALPTLVIVWGMTPPRIRNLTGGIGCLLISLAVFLNIDPFGRILTVLDAPWWDVISSRNIYITPLTWPPYRITGTIGLLILCWHVVRVENRPILRRLAQVTGYLIVIDLCLWALGIYARNALLVQLQLWRVLWVGQILIPALWVQTLHAPANWKTPDLIHTMMVIAMLVSQSWSIHLCLPLALWITTPQGREFFNNHPRIKYPSILVAAGIFALTLPAIYPDIVVHIFIFSQTTAAFPVLFALSQEPVITLPLIAGSLWLTQKLPKPTIPQALVAAIVTVCSGYAIYAQWKTMDEAPPDVRSIQAIVPPGAVVYWDQGLTHTWLVLNRASYASFQQGAGAIFSRQLTLEISRRLNLIAEMGIQESGGRRLDATMATNPAGLCADVELDFLLLQGQYPDATHQIPHPYAPYTDPTLSIFDCAQLRRTATPPRLD</sequence>
<reference evidence="2 3" key="1">
    <citation type="submission" date="2017-07" db="EMBL/GenBank/DDBJ databases">
        <title>Complete Genome Sequence of the cosmetic ferment Vitreoscilla filiformis (ATCC15551).</title>
        <authorList>
            <person name="Contreras S."/>
            <person name="Sagory-Zalkind P."/>
            <person name="Blanquart H."/>
            <person name="Iltis A."/>
            <person name="Morand S.C."/>
        </authorList>
    </citation>
    <scope>NUCLEOTIDE SEQUENCE [LARGE SCALE GENOMIC DNA]</scope>
    <source>
        <strain evidence="2 3">ATCC 15551</strain>
    </source>
</reference>
<gene>
    <name evidence="2" type="ORF">VITFI_CDS0741</name>
</gene>
<keyword evidence="1" id="KW-0472">Membrane</keyword>
<accession>A0A221KCF6</accession>
<evidence type="ECO:0000313" key="3">
    <source>
        <dbReference type="Proteomes" id="UP000199729"/>
    </source>
</evidence>
<feature type="transmembrane region" description="Helical" evidence="1">
    <location>
        <begin position="197"/>
        <end position="217"/>
    </location>
</feature>
<feature type="transmembrane region" description="Helical" evidence="1">
    <location>
        <begin position="248"/>
        <end position="266"/>
    </location>
</feature>
<feature type="transmembrane region" description="Helical" evidence="1">
    <location>
        <begin position="83"/>
        <end position="104"/>
    </location>
</feature>
<feature type="transmembrane region" description="Helical" evidence="1">
    <location>
        <begin position="385"/>
        <end position="409"/>
    </location>
</feature>
<dbReference type="EMBL" id="CP022423">
    <property type="protein sequence ID" value="ASM76520.1"/>
    <property type="molecule type" value="Genomic_DNA"/>
</dbReference>
<feature type="transmembrane region" description="Helical" evidence="1">
    <location>
        <begin position="452"/>
        <end position="470"/>
    </location>
</feature>
<keyword evidence="1" id="KW-0812">Transmembrane</keyword>
<dbReference type="Proteomes" id="UP000199729">
    <property type="component" value="Chromosome"/>
</dbReference>
<name>A0A221KCF6_VITFI</name>
<keyword evidence="1" id="KW-1133">Transmembrane helix</keyword>
<dbReference type="KEGG" id="vff:VITFI_CDS0741"/>
<evidence type="ECO:0000256" key="1">
    <source>
        <dbReference type="SAM" id="Phobius"/>
    </source>
</evidence>
<feature type="transmembrane region" description="Helical" evidence="1">
    <location>
        <begin position="116"/>
        <end position="135"/>
    </location>
</feature>
<dbReference type="RefSeq" id="WP_089415838.1">
    <property type="nucleotide sequence ID" value="NZ_CP022423.1"/>
</dbReference>
<dbReference type="OrthoDB" id="8769293at2"/>
<keyword evidence="3" id="KW-1185">Reference proteome</keyword>
<feature type="transmembrane region" description="Helical" evidence="1">
    <location>
        <begin position="278"/>
        <end position="296"/>
    </location>
</feature>
<evidence type="ECO:0000313" key="2">
    <source>
        <dbReference type="EMBL" id="ASM76520.1"/>
    </source>
</evidence>
<dbReference type="AlphaFoldDB" id="A0A221KCF6"/>
<protein>
    <recommendedName>
        <fullName evidence="4">Glycosyltransferase RgtA/B/C/D-like domain-containing protein</fullName>
    </recommendedName>
</protein>
<organism evidence="2 3">
    <name type="scientific">Vitreoscilla filiformis</name>
    <dbReference type="NCBI Taxonomy" id="63"/>
    <lineage>
        <taxon>Bacteria</taxon>
        <taxon>Pseudomonadati</taxon>
        <taxon>Pseudomonadota</taxon>
        <taxon>Betaproteobacteria</taxon>
        <taxon>Neisseriales</taxon>
        <taxon>Neisseriaceae</taxon>
        <taxon>Vitreoscilla</taxon>
    </lineage>
</organism>
<evidence type="ECO:0008006" key="4">
    <source>
        <dbReference type="Google" id="ProtNLM"/>
    </source>
</evidence>
<proteinExistence type="predicted"/>
<feature type="transmembrane region" description="Helical" evidence="1">
    <location>
        <begin position="308"/>
        <end position="326"/>
    </location>
</feature>
<feature type="transmembrane region" description="Helical" evidence="1">
    <location>
        <begin position="415"/>
        <end position="440"/>
    </location>
</feature>